<sequence length="132" mass="14559">MVVVFEDVHWADEATLDLLRFLGRRMDNAHALLIASFRDEEVGPRHPLRVVIGDLATSPATRRLMLSRLSQEAVSYLAAETGLDPGTLYRQTNGNPFFVTEVIASGAQGVPPPCVTRCLPGQPGFHRQHSRP</sequence>
<dbReference type="EMBL" id="BMPP01000005">
    <property type="protein sequence ID" value="GGK22347.1"/>
    <property type="molecule type" value="Genomic_DNA"/>
</dbReference>
<protein>
    <recommendedName>
        <fullName evidence="3">Orc1-like AAA ATPase domain-containing protein</fullName>
    </recommendedName>
</protein>
<evidence type="ECO:0008006" key="3">
    <source>
        <dbReference type="Google" id="ProtNLM"/>
    </source>
</evidence>
<evidence type="ECO:0000313" key="2">
    <source>
        <dbReference type="Proteomes" id="UP000647587"/>
    </source>
</evidence>
<name>A0ABQ2ERL3_9DEIO</name>
<organism evidence="1 2">
    <name type="scientific">Deinococcus malanensis</name>
    <dbReference type="NCBI Taxonomy" id="1706855"/>
    <lineage>
        <taxon>Bacteria</taxon>
        <taxon>Thermotogati</taxon>
        <taxon>Deinococcota</taxon>
        <taxon>Deinococci</taxon>
        <taxon>Deinococcales</taxon>
        <taxon>Deinococcaceae</taxon>
        <taxon>Deinococcus</taxon>
    </lineage>
</organism>
<gene>
    <name evidence="1" type="ORF">GCM10008955_14820</name>
</gene>
<dbReference type="Proteomes" id="UP000647587">
    <property type="component" value="Unassembled WGS sequence"/>
</dbReference>
<comment type="caution">
    <text evidence="1">The sequence shown here is derived from an EMBL/GenBank/DDBJ whole genome shotgun (WGS) entry which is preliminary data.</text>
</comment>
<proteinExistence type="predicted"/>
<dbReference type="PANTHER" id="PTHR43642:SF1">
    <property type="entry name" value="HYBRID SIGNAL TRANSDUCTION HISTIDINE KINASE G"/>
    <property type="match status" value="1"/>
</dbReference>
<dbReference type="PANTHER" id="PTHR43642">
    <property type="entry name" value="HYBRID SIGNAL TRANSDUCTION HISTIDINE KINASE G"/>
    <property type="match status" value="1"/>
</dbReference>
<evidence type="ECO:0000313" key="1">
    <source>
        <dbReference type="EMBL" id="GGK22347.1"/>
    </source>
</evidence>
<accession>A0ABQ2ERL3</accession>
<dbReference type="InterPro" id="IPR053159">
    <property type="entry name" value="Hybrid_Histidine_Kinase"/>
</dbReference>
<reference evidence="2" key="1">
    <citation type="journal article" date="2019" name="Int. J. Syst. Evol. Microbiol.">
        <title>The Global Catalogue of Microorganisms (GCM) 10K type strain sequencing project: providing services to taxonomists for standard genome sequencing and annotation.</title>
        <authorList>
            <consortium name="The Broad Institute Genomics Platform"/>
            <consortium name="The Broad Institute Genome Sequencing Center for Infectious Disease"/>
            <person name="Wu L."/>
            <person name="Ma J."/>
        </authorList>
    </citation>
    <scope>NUCLEOTIDE SEQUENCE [LARGE SCALE GENOMIC DNA]</scope>
    <source>
        <strain evidence="2">JCM 30331</strain>
    </source>
</reference>
<keyword evidence="2" id="KW-1185">Reference proteome</keyword>